<comment type="caution">
    <text evidence="3">The sequence shown here is derived from an EMBL/GenBank/DDBJ whole genome shotgun (WGS) entry which is preliminary data.</text>
</comment>
<reference evidence="3 4" key="1">
    <citation type="submission" date="2018-09" db="EMBL/GenBank/DDBJ databases">
        <title>Bacillus saliacetes sp. nov., isolated from Thai shrimp paste (Ka-pi).</title>
        <authorList>
            <person name="Daroonpunt R."/>
            <person name="Tanasupawat S."/>
            <person name="Yiamsombut S."/>
        </authorList>
    </citation>
    <scope>NUCLEOTIDE SEQUENCE [LARGE SCALE GENOMIC DNA]</scope>
    <source>
        <strain evidence="3 4">SKP7-4</strain>
    </source>
</reference>
<protein>
    <recommendedName>
        <fullName evidence="5">DUF4350 domain-containing protein</fullName>
    </recommendedName>
</protein>
<dbReference type="OrthoDB" id="137965at2"/>
<dbReference type="EMBL" id="QXIR01000004">
    <property type="protein sequence ID" value="RIW37378.1"/>
    <property type="molecule type" value="Genomic_DNA"/>
</dbReference>
<keyword evidence="1" id="KW-0472">Membrane</keyword>
<dbReference type="SUPFAM" id="SSF52317">
    <property type="entry name" value="Class I glutamine amidotransferase-like"/>
    <property type="match status" value="1"/>
</dbReference>
<gene>
    <name evidence="3" type="ORF">D3H55_04920</name>
</gene>
<feature type="transmembrane region" description="Helical" evidence="1">
    <location>
        <begin position="365"/>
        <end position="389"/>
    </location>
</feature>
<keyword evidence="4" id="KW-1185">Reference proteome</keyword>
<evidence type="ECO:0000256" key="1">
    <source>
        <dbReference type="SAM" id="Phobius"/>
    </source>
</evidence>
<accession>A0A3A1R3T0</accession>
<dbReference type="InterPro" id="IPR029062">
    <property type="entry name" value="Class_I_gatase-like"/>
</dbReference>
<feature type="signal peptide" evidence="2">
    <location>
        <begin position="1"/>
        <end position="22"/>
    </location>
</feature>
<keyword evidence="2" id="KW-0732">Signal</keyword>
<evidence type="ECO:0000256" key="2">
    <source>
        <dbReference type="SAM" id="SignalP"/>
    </source>
</evidence>
<keyword evidence="1" id="KW-0812">Transmembrane</keyword>
<evidence type="ECO:0000313" key="3">
    <source>
        <dbReference type="EMBL" id="RIW37378.1"/>
    </source>
</evidence>
<dbReference type="AlphaFoldDB" id="A0A3A1R3T0"/>
<feature type="transmembrane region" description="Helical" evidence="1">
    <location>
        <begin position="398"/>
        <end position="419"/>
    </location>
</feature>
<sequence>MKKYILKILAVVLLMALMPWLAEETSAQGTLDIDVEAGINGKVKNGEPFPVTFTIKNNGEDISGDLVISSAPHYHAYENVVIPVEIAAGAEQKIQASLPGSSDYMGSGPMNVKKEDQIRFYEGGWEKGEKLKITGDTKITHGFIQETKLVLGVLSDNPDQMNVLKLTSFQGETPEVLPLTPETLPADSLGFQMFDALIIHDYSMDQLPGEKQKALKQWVELGGHLIIGSTPDLQQKMGELSSLIPMKVNGEEELKDLSFLDGYSEKPLAMKQLTLMTGEKANGTDELIAEGGLPLALEKGFGLGKVTQLSYSLAEEPLASWEGNSGWWNRILTASIDTRVQHPMAFYDQVQNILMETTELFSSSFLPISVIIILFAVYIILLVPVLYFILKKKDKREWGWWIIPSIAILTSMAIFFTGASDRSGGESINKVGIVSVDEEGIGSGLHFSSMLSSGGGDYTVELGSESFNPVPFNQEFVEQQRYSHYPMVQANGENPEVTFTGVEFWSVRSLVNHFSDVKTGRVEGELAADDTLVSGTVTNNMVHDMKDVFILAGGSAYEIGTLAKGETKDIEIEKKSTALLGVPNSVTAGRAFPKAQNFMYGNGMQQSPGKEWKKFSLLSFALQEKLYNASLNKPLLVGYSDKSLIETKVNGKKADEESMNLFLQPITINTNNKGAFSLDSSQLEPKVSVVEGMIHYQEFVEGNFFVDAEPGTYDLAFQLPDSVVDNQVNYTKLLLSFKETVSSDGLSIIKAESGEAEELETGVRQIKIEENIGQYIDKDGRLIIRVEKHGQQNPQVPVPAVTIEGDFVQ</sequence>
<dbReference type="Gene3D" id="3.40.50.880">
    <property type="match status" value="1"/>
</dbReference>
<evidence type="ECO:0008006" key="5">
    <source>
        <dbReference type="Google" id="ProtNLM"/>
    </source>
</evidence>
<name>A0A3A1R3T0_9BACI</name>
<dbReference type="Proteomes" id="UP000265801">
    <property type="component" value="Unassembled WGS sequence"/>
</dbReference>
<keyword evidence="1" id="KW-1133">Transmembrane helix</keyword>
<evidence type="ECO:0000313" key="4">
    <source>
        <dbReference type="Proteomes" id="UP000265801"/>
    </source>
</evidence>
<proteinExistence type="predicted"/>
<organism evidence="3 4">
    <name type="scientific">Bacillus salacetis</name>
    <dbReference type="NCBI Taxonomy" id="2315464"/>
    <lineage>
        <taxon>Bacteria</taxon>
        <taxon>Bacillati</taxon>
        <taxon>Bacillota</taxon>
        <taxon>Bacilli</taxon>
        <taxon>Bacillales</taxon>
        <taxon>Bacillaceae</taxon>
        <taxon>Bacillus</taxon>
    </lineage>
</organism>
<dbReference type="RefSeq" id="WP_119545797.1">
    <property type="nucleotide sequence ID" value="NZ_QXIR01000004.1"/>
</dbReference>
<feature type="chain" id="PRO_5038684433" description="DUF4350 domain-containing protein" evidence="2">
    <location>
        <begin position="23"/>
        <end position="809"/>
    </location>
</feature>